<keyword evidence="3" id="KW-1185">Reference proteome</keyword>
<organism evidence="2 3">
    <name type="scientific">Sporosarcina luteola</name>
    <dbReference type="NCBI Taxonomy" id="582850"/>
    <lineage>
        <taxon>Bacteria</taxon>
        <taxon>Bacillati</taxon>
        <taxon>Bacillota</taxon>
        <taxon>Bacilli</taxon>
        <taxon>Bacillales</taxon>
        <taxon>Caryophanaceae</taxon>
        <taxon>Sporosarcina</taxon>
    </lineage>
</organism>
<sequence>MQLTNLYISLQTMYLLFYISALCYENNQGTISPIIMYLYPKLLHLFGYIIHIWRVHRAKYRAAEYRRAAARKEKEEV</sequence>
<dbReference type="Proteomes" id="UP000321901">
    <property type="component" value="Unassembled WGS sequence"/>
</dbReference>
<comment type="caution">
    <text evidence="2">The sequence shown here is derived from an EMBL/GenBank/DDBJ whole genome shotgun (WGS) entry which is preliminary data.</text>
</comment>
<dbReference type="EMBL" id="BJYL01000026">
    <property type="protein sequence ID" value="GEN83693.1"/>
    <property type="molecule type" value="Genomic_DNA"/>
</dbReference>
<keyword evidence="1" id="KW-0812">Transmembrane</keyword>
<gene>
    <name evidence="2" type="ORF">SLU01_20050</name>
</gene>
<accession>A0A511Z8D8</accession>
<name>A0A511Z8D8_9BACL</name>
<proteinExistence type="predicted"/>
<reference evidence="2 3" key="1">
    <citation type="submission" date="2019-07" db="EMBL/GenBank/DDBJ databases">
        <title>Whole genome shotgun sequence of Sporosarcina luteola NBRC 105378.</title>
        <authorList>
            <person name="Hosoyama A."/>
            <person name="Uohara A."/>
            <person name="Ohji S."/>
            <person name="Ichikawa N."/>
        </authorList>
    </citation>
    <scope>NUCLEOTIDE SEQUENCE [LARGE SCALE GENOMIC DNA]</scope>
    <source>
        <strain evidence="2 3">NBRC 105378</strain>
    </source>
</reference>
<keyword evidence="1" id="KW-1133">Transmembrane helix</keyword>
<evidence type="ECO:0000313" key="3">
    <source>
        <dbReference type="Proteomes" id="UP000321901"/>
    </source>
</evidence>
<evidence type="ECO:0000256" key="1">
    <source>
        <dbReference type="SAM" id="Phobius"/>
    </source>
</evidence>
<evidence type="ECO:0000313" key="2">
    <source>
        <dbReference type="EMBL" id="GEN83693.1"/>
    </source>
</evidence>
<dbReference type="AlphaFoldDB" id="A0A511Z8D8"/>
<keyword evidence="1" id="KW-0472">Membrane</keyword>
<protein>
    <submittedName>
        <fullName evidence="2">Uncharacterized protein</fullName>
    </submittedName>
</protein>
<feature type="transmembrane region" description="Helical" evidence="1">
    <location>
        <begin position="36"/>
        <end position="53"/>
    </location>
</feature>
<feature type="transmembrane region" description="Helical" evidence="1">
    <location>
        <begin position="6"/>
        <end position="24"/>
    </location>
</feature>